<feature type="domain" description="Nitrite/Sulfite reductase ferredoxin-like" evidence="8">
    <location>
        <begin position="308"/>
        <end position="370"/>
    </location>
</feature>
<dbReference type="EC" id="1.14.13.83" evidence="9"/>
<dbReference type="PANTHER" id="PTHR32439:SF9">
    <property type="entry name" value="BLR3264 PROTEIN"/>
    <property type="match status" value="1"/>
</dbReference>
<feature type="domain" description="Nitrite/Sulfite reductase ferredoxin-like" evidence="8">
    <location>
        <begin position="24"/>
        <end position="73"/>
    </location>
</feature>
<organism evidence="9 10">
    <name type="scientific">Sphaerisporangium album</name>
    <dbReference type="NCBI Taxonomy" id="509200"/>
    <lineage>
        <taxon>Bacteria</taxon>
        <taxon>Bacillati</taxon>
        <taxon>Actinomycetota</taxon>
        <taxon>Actinomycetes</taxon>
        <taxon>Streptosporangiales</taxon>
        <taxon>Streptosporangiaceae</taxon>
        <taxon>Sphaerisporangium</taxon>
    </lineage>
</organism>
<dbReference type="InterPro" id="IPR045854">
    <property type="entry name" value="NO2/SO3_Rdtase_4Fe4S_sf"/>
</dbReference>
<evidence type="ECO:0000313" key="9">
    <source>
        <dbReference type="EMBL" id="RCG22782.1"/>
    </source>
</evidence>
<evidence type="ECO:0000256" key="1">
    <source>
        <dbReference type="ARBA" id="ARBA00022485"/>
    </source>
</evidence>
<keyword evidence="3" id="KW-0479">Metal-binding</keyword>
<keyword evidence="4 9" id="KW-0560">Oxidoreductase</keyword>
<evidence type="ECO:0000256" key="3">
    <source>
        <dbReference type="ARBA" id="ARBA00022723"/>
    </source>
</evidence>
<accession>A0A367EYT3</accession>
<evidence type="ECO:0000256" key="7">
    <source>
        <dbReference type="SAM" id="MobiDB-lite"/>
    </source>
</evidence>
<dbReference type="EMBL" id="QOIL01000027">
    <property type="protein sequence ID" value="RCG22782.1"/>
    <property type="molecule type" value="Genomic_DNA"/>
</dbReference>
<dbReference type="InterPro" id="IPR005117">
    <property type="entry name" value="NiRdtase/SiRdtase_haem-b_fer"/>
</dbReference>
<feature type="region of interest" description="Disordered" evidence="7">
    <location>
        <begin position="266"/>
        <end position="307"/>
    </location>
</feature>
<dbReference type="InterPro" id="IPR012798">
    <property type="entry name" value="Cbl_synth_CobG-like"/>
</dbReference>
<sequence>MAGAEFGERARADACPGALQTHPAADGAVARVRVPGGLLTGDQLGELGAACAALGSGVVELTSRANVQVRGLDGPGAGRFAEKMAAIGLLPSATHERVRNILASPMAGLDGRGLVEVARLVRELDESLTSRPALAELPGRFLFALDDGRGDVARLAADVAYLPAAPRTPPVTPLATAGPEPMGAPASAGSEPVEGALLLAGRDTGLRAGPAEVVPLMIAAAEAFLAERAAQGSAAWRVAELTDGPAKIVARMPAAGSGAVRIGALGSEGTRAPAPPPFHDQAGRPPSAEGGNPLVPDRTTPSLGPVAQTDGRVALVVMPPLGRLTAAQASELAEAARAGAGEVRLTPWRTVIVPGMARDTAESWLARLGEAGLVTDPASPWTGVTSCTGRPGCAKSLSDVQSDATHATMGAVPCPGGDLSRERPRLPVHWVGCERACGRPSGPAVLVVATGDGYRVESGEAGARHLDIEETAVAVATARAANDAH</sequence>
<keyword evidence="2" id="KW-0349">Heme</keyword>
<evidence type="ECO:0000313" key="10">
    <source>
        <dbReference type="Proteomes" id="UP000253094"/>
    </source>
</evidence>
<dbReference type="Gene3D" id="3.30.413.10">
    <property type="entry name" value="Sulfite Reductase Hemoprotein, domain 1"/>
    <property type="match status" value="1"/>
</dbReference>
<dbReference type="InterPro" id="IPR036136">
    <property type="entry name" value="Nit/Sulf_reduc_fer-like_dom_sf"/>
</dbReference>
<dbReference type="Proteomes" id="UP000253094">
    <property type="component" value="Unassembled WGS sequence"/>
</dbReference>
<dbReference type="NCBIfam" id="TIGR02435">
    <property type="entry name" value="CobG"/>
    <property type="match status" value="1"/>
</dbReference>
<evidence type="ECO:0000256" key="5">
    <source>
        <dbReference type="ARBA" id="ARBA00023004"/>
    </source>
</evidence>
<comment type="caution">
    <text evidence="9">The sequence shown here is derived from an EMBL/GenBank/DDBJ whole genome shotgun (WGS) entry which is preliminary data.</text>
</comment>
<dbReference type="Pfam" id="PF03460">
    <property type="entry name" value="NIR_SIR_ferr"/>
    <property type="match status" value="2"/>
</dbReference>
<keyword evidence="1" id="KW-0004">4Fe-4S</keyword>
<evidence type="ECO:0000256" key="4">
    <source>
        <dbReference type="ARBA" id="ARBA00023002"/>
    </source>
</evidence>
<dbReference type="GO" id="GO:0051539">
    <property type="term" value="F:4 iron, 4 sulfur cluster binding"/>
    <property type="evidence" value="ECO:0007669"/>
    <property type="project" value="UniProtKB-KW"/>
</dbReference>
<proteinExistence type="predicted"/>
<keyword evidence="10" id="KW-1185">Reference proteome</keyword>
<evidence type="ECO:0000256" key="2">
    <source>
        <dbReference type="ARBA" id="ARBA00022617"/>
    </source>
</evidence>
<dbReference type="GO" id="GO:0043818">
    <property type="term" value="F:precorrin-3B synthase activity"/>
    <property type="evidence" value="ECO:0007669"/>
    <property type="project" value="UniProtKB-EC"/>
</dbReference>
<dbReference type="GO" id="GO:0046872">
    <property type="term" value="F:metal ion binding"/>
    <property type="evidence" value="ECO:0007669"/>
    <property type="project" value="UniProtKB-KW"/>
</dbReference>
<evidence type="ECO:0000256" key="6">
    <source>
        <dbReference type="ARBA" id="ARBA00023014"/>
    </source>
</evidence>
<dbReference type="PANTHER" id="PTHR32439">
    <property type="entry name" value="FERREDOXIN--NITRITE REDUCTASE, CHLOROPLASTIC"/>
    <property type="match status" value="1"/>
</dbReference>
<dbReference type="SUPFAM" id="SSF55124">
    <property type="entry name" value="Nitrite/Sulfite reductase N-terminal domain-like"/>
    <property type="match status" value="2"/>
</dbReference>
<dbReference type="AlphaFoldDB" id="A0A367EYT3"/>
<dbReference type="OrthoDB" id="105450at2"/>
<reference evidence="9 10" key="1">
    <citation type="submission" date="2018-06" db="EMBL/GenBank/DDBJ databases">
        <title>Sphaerisporangium craniellae sp. nov., isolated from a marine sponge in the South China Sea.</title>
        <authorList>
            <person name="Li L."/>
        </authorList>
    </citation>
    <scope>NUCLEOTIDE SEQUENCE [LARGE SCALE GENOMIC DNA]</scope>
    <source>
        <strain evidence="9 10">CCTCC AA 208026</strain>
    </source>
</reference>
<dbReference type="Gene3D" id="3.90.480.10">
    <property type="entry name" value="Sulfite Reductase Hemoprotein,Domain 2"/>
    <property type="match status" value="1"/>
</dbReference>
<dbReference type="RefSeq" id="WP_114033143.1">
    <property type="nucleotide sequence ID" value="NZ_QOIL01000027.1"/>
</dbReference>
<feature type="region of interest" description="Disordered" evidence="7">
    <location>
        <begin position="168"/>
        <end position="189"/>
    </location>
</feature>
<name>A0A367EYT3_9ACTN</name>
<keyword evidence="6" id="KW-0411">Iron-sulfur</keyword>
<dbReference type="InterPro" id="IPR051329">
    <property type="entry name" value="NIR_SIR_4Fe-4S"/>
</dbReference>
<dbReference type="SUPFAM" id="SSF56014">
    <property type="entry name" value="Nitrite and sulphite reductase 4Fe-4S domain-like"/>
    <property type="match status" value="1"/>
</dbReference>
<keyword evidence="5" id="KW-0408">Iron</keyword>
<evidence type="ECO:0000259" key="8">
    <source>
        <dbReference type="Pfam" id="PF03460"/>
    </source>
</evidence>
<protein>
    <submittedName>
        <fullName evidence="9">Precorrin-3B synthase</fullName>
        <ecNumber evidence="9">1.14.13.83</ecNumber>
    </submittedName>
</protein>
<gene>
    <name evidence="9" type="primary">cobG</name>
    <name evidence="9" type="ORF">DQ384_34840</name>
</gene>